<evidence type="ECO:0000256" key="1">
    <source>
        <dbReference type="SAM" id="SignalP"/>
    </source>
</evidence>
<reference evidence="2 3" key="1">
    <citation type="submission" date="2013-09" db="EMBL/GenBank/DDBJ databases">
        <authorList>
            <person name="Zeng Z."/>
            <person name="Chen C."/>
        </authorList>
    </citation>
    <scope>NUCLEOTIDE SEQUENCE [LARGE SCALE GENOMIC DNA]</scope>
    <source>
        <strain evidence="2 3">WB 4.1-42</strain>
    </source>
</reference>
<keyword evidence="1" id="KW-0732">Signal</keyword>
<keyword evidence="3" id="KW-1185">Reference proteome</keyword>
<organism evidence="2 3">
    <name type="scientific">Flavobacterium subsaxonicum WB 4.1-42 = DSM 21790</name>
    <dbReference type="NCBI Taxonomy" id="1121898"/>
    <lineage>
        <taxon>Bacteria</taxon>
        <taxon>Pseudomonadati</taxon>
        <taxon>Bacteroidota</taxon>
        <taxon>Flavobacteriia</taxon>
        <taxon>Flavobacteriales</taxon>
        <taxon>Flavobacteriaceae</taxon>
        <taxon>Flavobacterium</taxon>
    </lineage>
</organism>
<feature type="signal peptide" evidence="1">
    <location>
        <begin position="1"/>
        <end position="20"/>
    </location>
</feature>
<dbReference type="AlphaFoldDB" id="A0A0A2MIK8"/>
<dbReference type="OrthoDB" id="639967at2"/>
<dbReference type="RefSeq" id="WP_026991495.1">
    <property type="nucleotide sequence ID" value="NZ_AUGP01000029.1"/>
</dbReference>
<gene>
    <name evidence="2" type="ORF">Q766_11860</name>
</gene>
<sequence>MKKLQLFILVLLSSSITANACGFYPYGEDIRFCFFKPRYYGYKTFSEFDYSSQSFSPKELYGVNETEPNIQLWYNYCKGKVPQAEIKKAVYTLSDKDFNKKSDNKMVKYLFAVKDTQAINYLLFAKKCELMNTYYEDPWERTDNITIPQRTNIIDQAIVLAAKADNTELKLRYTFLAIRMAYYNEQKDKLRSLFDTFFATIKNKDIVYYWSLYFTTLTETDPALANFYAAQVFAHAPEKRFMISWSYNRAIPFDKVLKFAKTNEERANVYVLAGIIRSDRALEEIKEAYRYNAGSEGLSFLLLREVNKIEDWIYTPYYSLFAPSIVTNYDTMDDSAKIVLERVEHDRQYAAKVLQFVQSVDKSVVENAQFWKLAEVQLLFSVKNYAACLNSIASLETVLNKNTTAFKQLQQLKALALTASQPQDNAVILDNVKPVILSNKKNQKFLFALGRELEYKGNTSDAALLYSKLTNDVDYTGEYDNDSAAAYWRTLKNDDTTYGDFYTNYFDYINVYYTPQQTIGLIRAIEKNTAQDAFSVWKFSSLKNEVKSLYDLLGTQYIRQNKLKEALSSFKSVGREYWDMNYSAWERGKADFYGDLFNKSPFYDIKHTPKFIPVKDSIMYNKYTVTKYLINYLDKAENVKEKDRDYYYFLVATCYYNMTEDGNSWMMRRFYWTSNYNTTIAEDEKEYREANLAKKYYTLAIKHAKTAKFKALCLRMMAHIDDEKGDNKGDYYTAILNKYPEYYKELSSESSCTAFTDYFRARR</sequence>
<dbReference type="eggNOG" id="ENOG502Z7P2">
    <property type="taxonomic scope" value="Bacteria"/>
</dbReference>
<feature type="chain" id="PRO_5001992401" description="Tetratricopeptide repeat protein" evidence="1">
    <location>
        <begin position="21"/>
        <end position="763"/>
    </location>
</feature>
<proteinExistence type="predicted"/>
<dbReference type="Proteomes" id="UP000030111">
    <property type="component" value="Unassembled WGS sequence"/>
</dbReference>
<dbReference type="EMBL" id="JRLY01000009">
    <property type="protein sequence ID" value="KGO92472.1"/>
    <property type="molecule type" value="Genomic_DNA"/>
</dbReference>
<evidence type="ECO:0000313" key="3">
    <source>
        <dbReference type="Proteomes" id="UP000030111"/>
    </source>
</evidence>
<accession>A0A0A2MIK8</accession>
<dbReference type="STRING" id="1121898.GCA_000422725_03529"/>
<protein>
    <recommendedName>
        <fullName evidence="4">Tetratricopeptide repeat protein</fullName>
    </recommendedName>
</protein>
<evidence type="ECO:0008006" key="4">
    <source>
        <dbReference type="Google" id="ProtNLM"/>
    </source>
</evidence>
<name>A0A0A2MIK8_9FLAO</name>
<comment type="caution">
    <text evidence="2">The sequence shown here is derived from an EMBL/GenBank/DDBJ whole genome shotgun (WGS) entry which is preliminary data.</text>
</comment>
<evidence type="ECO:0000313" key="2">
    <source>
        <dbReference type="EMBL" id="KGO92472.1"/>
    </source>
</evidence>